<dbReference type="GeneID" id="66211109"/>
<keyword evidence="1" id="KW-0732">Signal</keyword>
<evidence type="ECO:0000313" key="2">
    <source>
        <dbReference type="EMBL" id="QQT87820.1"/>
    </source>
</evidence>
<name>A0A2N6VEM9_9GAMM</name>
<dbReference type="AlphaFoldDB" id="A0A2N6VEM9"/>
<gene>
    <name evidence="2" type="ORF">I6I53_06755</name>
    <name evidence="4" type="ORF">LSO58_02245</name>
    <name evidence="3" type="ORF">LSO60_02415</name>
</gene>
<evidence type="ECO:0000313" key="5">
    <source>
        <dbReference type="Proteomes" id="UP000595320"/>
    </source>
</evidence>
<dbReference type="EMBL" id="CP089044">
    <property type="protein sequence ID" value="UYF76890.1"/>
    <property type="molecule type" value="Genomic_DNA"/>
</dbReference>
<dbReference type="EMBL" id="CP068176">
    <property type="protein sequence ID" value="QQT87820.1"/>
    <property type="molecule type" value="Genomic_DNA"/>
</dbReference>
<evidence type="ECO:0000256" key="1">
    <source>
        <dbReference type="SAM" id="SignalP"/>
    </source>
</evidence>
<feature type="chain" id="PRO_5040582508" description="Lipoprotein" evidence="1">
    <location>
        <begin position="21"/>
        <end position="129"/>
    </location>
</feature>
<reference evidence="3" key="2">
    <citation type="journal article" date="2022" name="J Glob Antimicrob Resist">
        <title>Comparative analysis of IMP-4- and OXA-58-containing plasmids of three carbapenemase-producing Acinetobacter ursingii strains in the Netherlands.</title>
        <authorList>
            <person name="Hendrickx A.P.A."/>
            <person name="Schade R.P."/>
            <person name="Landman F."/>
            <person name="Bosch T."/>
            <person name="Schouls L.M."/>
            <person name="van Dijk K."/>
        </authorList>
    </citation>
    <scope>NUCLEOTIDE SEQUENCE</scope>
    <source>
        <strain evidence="3">RIVM_C010559</strain>
        <strain evidence="4">RIVM_C010761</strain>
    </source>
</reference>
<evidence type="ECO:0008006" key="6">
    <source>
        <dbReference type="Google" id="ProtNLM"/>
    </source>
</evidence>
<sequence>MKLKTLFLATATCLTLTACSTTPPVPETTVGVIEEVSNIKAFPDTQNNKAKLIKLGDHCNIEFTGIMDAGRARENWVFKGNTLISAGTVIVAKDGTSSAKSFDLYDKQVQANFLSLRDNFKKENVAACE</sequence>
<dbReference type="PROSITE" id="PS51257">
    <property type="entry name" value="PROKAR_LIPOPROTEIN"/>
    <property type="match status" value="1"/>
</dbReference>
<evidence type="ECO:0000313" key="4">
    <source>
        <dbReference type="EMBL" id="UYF76890.1"/>
    </source>
</evidence>
<organism evidence="2 5">
    <name type="scientific">Acinetobacter ursingii</name>
    <dbReference type="NCBI Taxonomy" id="108980"/>
    <lineage>
        <taxon>Bacteria</taxon>
        <taxon>Pseudomonadati</taxon>
        <taxon>Pseudomonadota</taxon>
        <taxon>Gammaproteobacteria</taxon>
        <taxon>Moraxellales</taxon>
        <taxon>Moraxellaceae</taxon>
        <taxon>Acinetobacter</taxon>
    </lineage>
</organism>
<dbReference type="Proteomes" id="UP000595320">
    <property type="component" value="Chromosome"/>
</dbReference>
<protein>
    <recommendedName>
        <fullName evidence="6">Lipoprotein</fullName>
    </recommendedName>
</protein>
<proteinExistence type="predicted"/>
<dbReference type="STRING" id="108980.GCA_000934145_00706"/>
<reference evidence="2 5" key="1">
    <citation type="submission" date="2021-01" db="EMBL/GenBank/DDBJ databases">
        <title>FDA dAtabase for Regulatory Grade micrObial Sequences (FDA-ARGOS): Supporting development and validation of Infectious Disease Dx tests.</title>
        <authorList>
            <person name="Sproer C."/>
            <person name="Gronow S."/>
            <person name="Severitt S."/>
            <person name="Schroder I."/>
            <person name="Tallon L."/>
            <person name="Sadzewicz L."/>
            <person name="Zhao X."/>
            <person name="Boylan J."/>
            <person name="Ott S."/>
            <person name="Bowen H."/>
            <person name="Vavikolanu K."/>
            <person name="Mehta A."/>
            <person name="Aluvathingal J."/>
            <person name="Nadendla S."/>
            <person name="Lowell S."/>
            <person name="Myers T."/>
            <person name="Yan Y."/>
            <person name="Sichtig H."/>
        </authorList>
    </citation>
    <scope>NUCLEOTIDE SEQUENCE [LARGE SCALE GENOMIC DNA]</scope>
    <source>
        <strain evidence="2 5">FDAARGOS_1096</strain>
    </source>
</reference>
<dbReference type="EMBL" id="CP089051">
    <property type="protein sequence ID" value="UYF72162.1"/>
    <property type="molecule type" value="Genomic_DNA"/>
</dbReference>
<accession>A0A2N6VEM9</accession>
<dbReference type="Proteomes" id="UP001164064">
    <property type="component" value="Chromosome"/>
</dbReference>
<feature type="signal peptide" evidence="1">
    <location>
        <begin position="1"/>
        <end position="20"/>
    </location>
</feature>
<dbReference type="RefSeq" id="WP_004985234.1">
    <property type="nucleotide sequence ID" value="NZ_AP018824.1"/>
</dbReference>
<dbReference type="Proteomes" id="UP001164081">
    <property type="component" value="Chromosome"/>
</dbReference>
<evidence type="ECO:0000313" key="3">
    <source>
        <dbReference type="EMBL" id="UYF72162.1"/>
    </source>
</evidence>